<evidence type="ECO:0000256" key="3">
    <source>
        <dbReference type="ARBA" id="ARBA00022857"/>
    </source>
</evidence>
<dbReference type="UniPathway" id="UPA00392"/>
<evidence type="ECO:0000256" key="2">
    <source>
        <dbReference type="ARBA" id="ARBA00022785"/>
    </source>
</evidence>
<dbReference type="NCBIfam" id="TIGR03139">
    <property type="entry name" value="QueF-II"/>
    <property type="match status" value="1"/>
</dbReference>
<gene>
    <name evidence="5" type="primary">queF</name>
    <name evidence="6" type="ORF">HNQ99_001096</name>
</gene>
<dbReference type="InterPro" id="IPR043133">
    <property type="entry name" value="GTP-CH-I_C/QueF"/>
</dbReference>
<protein>
    <recommendedName>
        <fullName evidence="5">NADPH-dependent 7-cyano-7-deazaguanine reductase</fullName>
        <ecNumber evidence="5">1.7.1.13</ecNumber>
    </recommendedName>
    <alternativeName>
        <fullName evidence="5">7-cyano-7-carbaguanine reductase</fullName>
    </alternativeName>
    <alternativeName>
        <fullName evidence="5">NADPH-dependent nitrile oxidoreductase</fullName>
    </alternativeName>
    <alternativeName>
        <fullName evidence="5">PreQ(0) reductase</fullName>
    </alternativeName>
</protein>
<dbReference type="PANTHER" id="PTHR34354">
    <property type="entry name" value="NADPH-DEPENDENT 7-CYANO-7-DEAZAGUANINE REDUCTASE"/>
    <property type="match status" value="1"/>
</dbReference>
<keyword evidence="1 5" id="KW-0963">Cytoplasm</keyword>
<reference evidence="6 7" key="1">
    <citation type="submission" date="2020-08" db="EMBL/GenBank/DDBJ databases">
        <title>Genomic Encyclopedia of Type Strains, Phase IV (KMG-IV): sequencing the most valuable type-strain genomes for metagenomic binning, comparative biology and taxonomic classification.</title>
        <authorList>
            <person name="Goeker M."/>
        </authorList>
    </citation>
    <scope>NUCLEOTIDE SEQUENCE [LARGE SCALE GENOMIC DNA]</scope>
    <source>
        <strain evidence="6 7">DSM 7465</strain>
    </source>
</reference>
<keyword evidence="2 5" id="KW-0671">Queuosine biosynthesis</keyword>
<feature type="active site" description="Thioimide intermediate" evidence="5">
    <location>
        <position position="113"/>
    </location>
</feature>
<evidence type="ECO:0000313" key="6">
    <source>
        <dbReference type="EMBL" id="MBB4640803.1"/>
    </source>
</evidence>
<feature type="binding site" evidence="5">
    <location>
        <begin position="135"/>
        <end position="137"/>
    </location>
    <ligand>
        <name>substrate</name>
    </ligand>
</feature>
<dbReference type="EMBL" id="JACHOV010000003">
    <property type="protein sequence ID" value="MBB4640803.1"/>
    <property type="molecule type" value="Genomic_DNA"/>
</dbReference>
<feature type="active site" description="Proton donor" evidence="5">
    <location>
        <position position="120"/>
    </location>
</feature>
<dbReference type="GO" id="GO:0033739">
    <property type="term" value="F:preQ1 synthase activity"/>
    <property type="evidence" value="ECO:0007669"/>
    <property type="project" value="UniProtKB-UniRule"/>
</dbReference>
<sequence length="215" mass="23969">MMIRQPILDCKRFSGDHVRYCKTGEASACAKTFPPMQEHGSPSASLQLVKISGNLYIWRLPRQKDGCMTLKHLGQTSSLPASPEEAVLDYVSNPRPGKPYLVRFTAPEFTSLCPVTGQPDFAHLVIDYAPAQTIVESKSLKLFLGAFRNHAAFHEDCTVGIGERLFAELRPLWLRIGGYWYPRGGIPIDVFWQSGEPPLGLWLPPQDVPGYRGRG</sequence>
<feature type="binding site" evidence="5">
    <location>
        <begin position="154"/>
        <end position="155"/>
    </location>
    <ligand>
        <name>substrate</name>
    </ligand>
</feature>
<evidence type="ECO:0000256" key="4">
    <source>
        <dbReference type="ARBA" id="ARBA00023002"/>
    </source>
</evidence>
<organism evidence="6 7">
    <name type="scientific">Rhizorhapis suberifaciens</name>
    <name type="common">corky root of lettuce</name>
    <dbReference type="NCBI Taxonomy" id="13656"/>
    <lineage>
        <taxon>Bacteria</taxon>
        <taxon>Pseudomonadati</taxon>
        <taxon>Pseudomonadota</taxon>
        <taxon>Alphaproteobacteria</taxon>
        <taxon>Sphingomonadales</taxon>
        <taxon>Sphingomonadaceae</taxon>
        <taxon>Rhizorhapis</taxon>
    </lineage>
</organism>
<dbReference type="GO" id="GO:0008616">
    <property type="term" value="P:tRNA queuosine(34) biosynthetic process"/>
    <property type="evidence" value="ECO:0007669"/>
    <property type="project" value="UniProtKB-UniRule"/>
</dbReference>
<comment type="catalytic activity">
    <reaction evidence="5">
        <text>7-aminomethyl-7-carbaguanine + 2 NADP(+) = 7-cyano-7-carbaguanine + 2 NADPH + 3 H(+)</text>
        <dbReference type="Rhea" id="RHEA:13409"/>
        <dbReference type="ChEBI" id="CHEBI:15378"/>
        <dbReference type="ChEBI" id="CHEBI:45075"/>
        <dbReference type="ChEBI" id="CHEBI:57783"/>
        <dbReference type="ChEBI" id="CHEBI:58349"/>
        <dbReference type="ChEBI" id="CHEBI:58703"/>
        <dbReference type="EC" id="1.7.1.13"/>
    </reaction>
</comment>
<comment type="similarity">
    <text evidence="5">Belongs to the GTP cyclohydrolase I family. QueF type 1 subfamily.</text>
</comment>
<keyword evidence="4 5" id="KW-0560">Oxidoreductase</keyword>
<dbReference type="HAMAP" id="MF_00818">
    <property type="entry name" value="QueF_type1"/>
    <property type="match status" value="1"/>
</dbReference>
<proteinExistence type="inferred from homology"/>
<dbReference type="EC" id="1.7.1.13" evidence="5"/>
<evidence type="ECO:0000256" key="1">
    <source>
        <dbReference type="ARBA" id="ARBA00022490"/>
    </source>
</evidence>
<evidence type="ECO:0000313" key="7">
    <source>
        <dbReference type="Proteomes" id="UP000575068"/>
    </source>
</evidence>
<dbReference type="InterPro" id="IPR029500">
    <property type="entry name" value="QueF"/>
</dbReference>
<comment type="subcellular location">
    <subcellularLocation>
        <location evidence="5">Cytoplasm</location>
    </subcellularLocation>
</comment>
<keyword evidence="7" id="KW-1185">Reference proteome</keyword>
<dbReference type="InterPro" id="IPR050084">
    <property type="entry name" value="NADPH_dep_7-cyano-7-deazaG_red"/>
</dbReference>
<dbReference type="Gene3D" id="3.30.1130.10">
    <property type="match status" value="1"/>
</dbReference>
<dbReference type="PANTHER" id="PTHR34354:SF1">
    <property type="entry name" value="NADPH-DEPENDENT 7-CYANO-7-DEAZAGUANINE REDUCTASE"/>
    <property type="match status" value="1"/>
</dbReference>
<comment type="pathway">
    <text evidence="5">tRNA modification; tRNA-queuosine biosynthesis.</text>
</comment>
<dbReference type="Pfam" id="PF14489">
    <property type="entry name" value="QueF"/>
    <property type="match status" value="1"/>
</dbReference>
<dbReference type="SUPFAM" id="SSF55620">
    <property type="entry name" value="Tetrahydrobiopterin biosynthesis enzymes-like"/>
    <property type="match status" value="1"/>
</dbReference>
<evidence type="ECO:0000256" key="5">
    <source>
        <dbReference type="HAMAP-Rule" id="MF_00818"/>
    </source>
</evidence>
<dbReference type="GO" id="GO:0005737">
    <property type="term" value="C:cytoplasm"/>
    <property type="evidence" value="ECO:0007669"/>
    <property type="project" value="UniProtKB-SubCell"/>
</dbReference>
<dbReference type="InterPro" id="IPR016856">
    <property type="entry name" value="QueF_type1"/>
</dbReference>
<name>A0A840HSA4_9SPHN</name>
<comment type="caution">
    <text evidence="6">The sequence shown here is derived from an EMBL/GenBank/DDBJ whole genome shotgun (WGS) entry which is preliminary data.</text>
</comment>
<accession>A0A840HSA4</accession>
<dbReference type="Proteomes" id="UP000575068">
    <property type="component" value="Unassembled WGS sequence"/>
</dbReference>
<keyword evidence="3 5" id="KW-0521">NADP</keyword>
<dbReference type="AlphaFoldDB" id="A0A840HSA4"/>
<comment type="function">
    <text evidence="5">Catalyzes the NADPH-dependent reduction of 7-cyano-7-deazaguanine (preQ0) to 7-aminomethyl-7-deazaguanine (preQ1).</text>
</comment>